<comment type="caution">
    <text evidence="8">Lacks conserved residue(s) required for the propagation of feature annotation.</text>
</comment>
<comment type="caution">
    <text evidence="10">The sequence shown here is derived from an EMBL/GenBank/DDBJ whole genome shotgun (WGS) entry which is preliminary data.</text>
</comment>
<evidence type="ECO:0000256" key="7">
    <source>
        <dbReference type="ARBA" id="ARBA00023242"/>
    </source>
</evidence>
<proteinExistence type="inferred from homology"/>
<comment type="similarity">
    <text evidence="8">Belongs to the SLX1 family.</text>
</comment>
<evidence type="ECO:0000256" key="1">
    <source>
        <dbReference type="ARBA" id="ARBA00022722"/>
    </source>
</evidence>
<dbReference type="PANTHER" id="PTHR20208">
    <property type="entry name" value="STRUCTURE-SPECIFIC ENDONUCLEASE SUBUNIT SLX1"/>
    <property type="match status" value="1"/>
</dbReference>
<evidence type="ECO:0000256" key="4">
    <source>
        <dbReference type="ARBA" id="ARBA00022801"/>
    </source>
</evidence>
<dbReference type="EMBL" id="ATAM02000002">
    <property type="protein sequence ID" value="KAL0253958.1"/>
    <property type="molecule type" value="Genomic_DNA"/>
</dbReference>
<keyword evidence="6 8" id="KW-0234">DNA repair</keyword>
<dbReference type="PROSITE" id="PS50164">
    <property type="entry name" value="GIY_YIG"/>
    <property type="match status" value="1"/>
</dbReference>
<dbReference type="CDD" id="cd10455">
    <property type="entry name" value="GIY-YIG_SLX1"/>
    <property type="match status" value="1"/>
</dbReference>
<evidence type="ECO:0000256" key="8">
    <source>
        <dbReference type="HAMAP-Rule" id="MF_03100"/>
    </source>
</evidence>
<dbReference type="InterPro" id="IPR035901">
    <property type="entry name" value="GIY-YIG_endonuc_sf"/>
</dbReference>
<comment type="cofactor">
    <cofactor evidence="8">
        <name>a divalent metal cation</name>
        <dbReference type="ChEBI" id="CHEBI:60240"/>
    </cofactor>
</comment>
<keyword evidence="3 8" id="KW-0227">DNA damage</keyword>
<organism evidence="10 11">
    <name type="scientific">Cryptococcus tetragattii IND107</name>
    <dbReference type="NCBI Taxonomy" id="1296105"/>
    <lineage>
        <taxon>Eukaryota</taxon>
        <taxon>Fungi</taxon>
        <taxon>Dikarya</taxon>
        <taxon>Basidiomycota</taxon>
        <taxon>Agaricomycotina</taxon>
        <taxon>Tremellomycetes</taxon>
        <taxon>Tremellales</taxon>
        <taxon>Cryptococcaceae</taxon>
        <taxon>Cryptococcus</taxon>
        <taxon>Cryptococcus gattii species complex</taxon>
    </lineage>
</organism>
<dbReference type="InterPro" id="IPR050381">
    <property type="entry name" value="SLX1_endonuclease"/>
</dbReference>
<protein>
    <submittedName>
        <fullName evidence="10">Structure-specific endonuclease subunit SLX1</fullName>
    </submittedName>
</protein>
<keyword evidence="11" id="KW-1185">Reference proteome</keyword>
<comment type="subunit">
    <text evidence="8">Forms a heterodimer with SLX4.</text>
</comment>
<evidence type="ECO:0000256" key="5">
    <source>
        <dbReference type="ARBA" id="ARBA00023172"/>
    </source>
</evidence>
<evidence type="ECO:0000313" key="10">
    <source>
        <dbReference type="EMBL" id="KAL0253958.1"/>
    </source>
</evidence>
<dbReference type="PANTHER" id="PTHR20208:SF10">
    <property type="entry name" value="STRUCTURE-SPECIFIC ENDONUCLEASE SUBUNIT SLX1"/>
    <property type="match status" value="1"/>
</dbReference>
<accession>A0ABR3BZZ9</accession>
<reference evidence="10" key="1">
    <citation type="submission" date="2015-01" db="EMBL/GenBank/DDBJ databases">
        <authorList>
            <consortium name="The Broad Institute Genomics Platform"/>
            <person name="Cuomo C."/>
            <person name="Litvintseva A."/>
            <person name="Chen Y."/>
            <person name="Heitman J."/>
            <person name="Sun S."/>
            <person name="Springer D."/>
            <person name="Dromer F."/>
            <person name="Young S."/>
            <person name="Zeng Q."/>
            <person name="Gargeya S."/>
            <person name="Abouelleil A."/>
            <person name="Alvarado L."/>
            <person name="Chapman S.B."/>
            <person name="Gainer-Dewar J."/>
            <person name="Goldberg J."/>
            <person name="Griggs A."/>
            <person name="Gujja S."/>
            <person name="Hansen M."/>
            <person name="Howarth C."/>
            <person name="Imamovic A."/>
            <person name="Larimer J."/>
            <person name="Murphy C."/>
            <person name="Naylor J."/>
            <person name="Pearson M."/>
            <person name="Priest M."/>
            <person name="Roberts A."/>
            <person name="Saif S."/>
            <person name="Shea T."/>
            <person name="Sykes S."/>
            <person name="Wortman J."/>
            <person name="Nusbaum C."/>
            <person name="Birren B."/>
        </authorList>
    </citation>
    <scope>NUCLEOTIDE SEQUENCE</scope>
    <source>
        <strain evidence="10">IND107</strain>
    </source>
</reference>
<feature type="domain" description="GIY-YIG" evidence="9">
    <location>
        <begin position="26"/>
        <end position="110"/>
    </location>
</feature>
<dbReference type="Gene3D" id="3.30.40.10">
    <property type="entry name" value="Zinc/RING finger domain, C3HC4 (zinc finger)"/>
    <property type="match status" value="1"/>
</dbReference>
<name>A0ABR3BZZ9_9TREE</name>
<dbReference type="RefSeq" id="XP_066616179.1">
    <property type="nucleotide sequence ID" value="XM_066755893.1"/>
</dbReference>
<evidence type="ECO:0000256" key="6">
    <source>
        <dbReference type="ARBA" id="ARBA00023204"/>
    </source>
</evidence>
<dbReference type="GO" id="GO:0004519">
    <property type="term" value="F:endonuclease activity"/>
    <property type="evidence" value="ECO:0007669"/>
    <property type="project" value="UniProtKB-KW"/>
</dbReference>
<dbReference type="InterPro" id="IPR000305">
    <property type="entry name" value="GIY-YIG_endonuc"/>
</dbReference>
<gene>
    <name evidence="10" type="ORF">I308_101337</name>
</gene>
<dbReference type="SUPFAM" id="SSF82771">
    <property type="entry name" value="GIY-YIG endonuclease"/>
    <property type="match status" value="1"/>
</dbReference>
<dbReference type="Pfam" id="PF01541">
    <property type="entry name" value="GIY-YIG"/>
    <property type="match status" value="1"/>
</dbReference>
<keyword evidence="7 8" id="KW-0539">Nucleus</keyword>
<comment type="subcellular location">
    <subcellularLocation>
        <location evidence="8">Nucleus</location>
    </subcellularLocation>
</comment>
<keyword evidence="2 8" id="KW-0255">Endonuclease</keyword>
<evidence type="ECO:0000256" key="3">
    <source>
        <dbReference type="ARBA" id="ARBA00022763"/>
    </source>
</evidence>
<dbReference type="HAMAP" id="MF_03100">
    <property type="entry name" value="Endonuc_su_Slx1"/>
    <property type="match status" value="1"/>
</dbReference>
<evidence type="ECO:0000256" key="2">
    <source>
        <dbReference type="ARBA" id="ARBA00022759"/>
    </source>
</evidence>
<dbReference type="Proteomes" id="UP000054399">
    <property type="component" value="Unassembled WGS sequence"/>
</dbReference>
<keyword evidence="5 8" id="KW-0233">DNA recombination</keyword>
<evidence type="ECO:0000313" key="11">
    <source>
        <dbReference type="Proteomes" id="UP000054399"/>
    </source>
</evidence>
<dbReference type="GeneID" id="91988195"/>
<dbReference type="Pfam" id="PF21202">
    <property type="entry name" value="SLX1_C"/>
    <property type="match status" value="1"/>
</dbReference>
<comment type="function">
    <text evidence="8">Catalytic subunit of the SLX1-SLX4 structure-specific endonuclease that resolves DNA secondary structures generated during DNA repair and recombination. Has endonuclease activity towards branched DNA substrates, introducing single-strand cuts in duplex DNA close to junctions with ss-DNA.</text>
</comment>
<keyword evidence="1 8" id="KW-0540">Nuclease</keyword>
<dbReference type="InterPro" id="IPR013083">
    <property type="entry name" value="Znf_RING/FYVE/PHD"/>
</dbReference>
<keyword evidence="4 8" id="KW-0378">Hydrolase</keyword>
<dbReference type="InterPro" id="IPR027520">
    <property type="entry name" value="Slx1"/>
</dbReference>
<reference evidence="10" key="2">
    <citation type="submission" date="2024-01" db="EMBL/GenBank/DDBJ databases">
        <title>Comparative genomics of Cryptococcus and Kwoniella reveals pathogenesis evolution and contrasting modes of karyotype evolution via chromosome fusion or intercentromeric recombination.</title>
        <authorList>
            <person name="Coelho M.A."/>
            <person name="David-Palma M."/>
            <person name="Shea T."/>
            <person name="Bowers K."/>
            <person name="Mcginley-Smith S."/>
            <person name="Mohammad A.W."/>
            <person name="Gnirke A."/>
            <person name="Yurkov A.M."/>
            <person name="Nowrousian M."/>
            <person name="Sun S."/>
            <person name="Cuomo C.A."/>
            <person name="Heitman J."/>
        </authorList>
    </citation>
    <scope>NUCLEOTIDE SEQUENCE</scope>
    <source>
        <strain evidence="10">IND107</strain>
    </source>
</reference>
<dbReference type="Gene3D" id="3.40.1440.10">
    <property type="entry name" value="GIY-YIG endonuclease"/>
    <property type="match status" value="1"/>
</dbReference>
<sequence length="421" mass="47406">MSGNAEETANKKTRSTLLDGNHVFPAFYACYLLRSKASANSNRTYVGSTPDPPRRLRQHNGELTQGAWSTSRHRPWEMQMIVYGFPSKLSALQFEWAWQKPELSRHLKIRGEDEEYHRIFTKDAKRNWVERKVCVAYALLSLPPFNRLPLHVLALQTVASAVTIILDLGGVSGTSGQRRESTKGVLSREGPIDVKDGEFRQGYGVWGKWLEIRKRIVSGQNLCCHLCQETITFNDHLTFSICPLTESRECFCITHLTCLAKHFLSETPIENRRGPSQLRLLPYQGVCPNCRRTVEWGQQIRACFARKGQVETAEKADRKIKKRDIKTKNGDQITGTVVEPESRVCATAVRASASLFNTSATSADPSMPVRPMECKDVDGESFCHSTHTDDSDGAISAYSVEDESEGKPEWEIFEAEMMALS</sequence>
<evidence type="ECO:0000259" key="9">
    <source>
        <dbReference type="PROSITE" id="PS50164"/>
    </source>
</evidence>
<dbReference type="InterPro" id="IPR048749">
    <property type="entry name" value="SLX1_C"/>
</dbReference>